<keyword evidence="2" id="KW-1185">Reference proteome</keyword>
<organism evidence="1 2">
    <name type="scientific">Trichonephila clavipes</name>
    <name type="common">Golden silk orbweaver</name>
    <name type="synonym">Nephila clavipes</name>
    <dbReference type="NCBI Taxonomy" id="2585209"/>
    <lineage>
        <taxon>Eukaryota</taxon>
        <taxon>Metazoa</taxon>
        <taxon>Ecdysozoa</taxon>
        <taxon>Arthropoda</taxon>
        <taxon>Chelicerata</taxon>
        <taxon>Arachnida</taxon>
        <taxon>Araneae</taxon>
        <taxon>Araneomorphae</taxon>
        <taxon>Entelegynae</taxon>
        <taxon>Araneoidea</taxon>
        <taxon>Nephilidae</taxon>
        <taxon>Trichonephila</taxon>
    </lineage>
</organism>
<name>A0A8X6W916_TRICX</name>
<evidence type="ECO:0000313" key="2">
    <source>
        <dbReference type="Proteomes" id="UP000887159"/>
    </source>
</evidence>
<evidence type="ECO:0000313" key="1">
    <source>
        <dbReference type="EMBL" id="GFY29831.1"/>
    </source>
</evidence>
<proteinExistence type="predicted"/>
<reference evidence="1" key="1">
    <citation type="submission" date="2020-08" db="EMBL/GenBank/DDBJ databases">
        <title>Multicomponent nature underlies the extraordinary mechanical properties of spider dragline silk.</title>
        <authorList>
            <person name="Kono N."/>
            <person name="Nakamura H."/>
            <person name="Mori M."/>
            <person name="Yoshida Y."/>
            <person name="Ohtoshi R."/>
            <person name="Malay A.D."/>
            <person name="Moran D.A.P."/>
            <person name="Tomita M."/>
            <person name="Numata K."/>
            <person name="Arakawa K."/>
        </authorList>
    </citation>
    <scope>NUCLEOTIDE SEQUENCE</scope>
</reference>
<accession>A0A8X6W916</accession>
<gene>
    <name evidence="1" type="ORF">TNCV_4071441</name>
</gene>
<comment type="caution">
    <text evidence="1">The sequence shown here is derived from an EMBL/GenBank/DDBJ whole genome shotgun (WGS) entry which is preliminary data.</text>
</comment>
<dbReference type="AlphaFoldDB" id="A0A8X6W916"/>
<dbReference type="EMBL" id="BMAU01021390">
    <property type="protein sequence ID" value="GFY29831.1"/>
    <property type="molecule type" value="Genomic_DNA"/>
</dbReference>
<protein>
    <submittedName>
        <fullName evidence="1">Uncharacterized protein</fullName>
    </submittedName>
</protein>
<dbReference type="Proteomes" id="UP000887159">
    <property type="component" value="Unassembled WGS sequence"/>
</dbReference>
<sequence length="87" mass="9621">MDRRGQSHSSRCTTARDNRRIVCMEVEDRAATSRTIVQQIQSVTASFGDSSNHSTLFAAASNVNRKVATASFILDSKSQAFEPLMLR</sequence>